<feature type="transmembrane region" description="Helical" evidence="6">
    <location>
        <begin position="158"/>
        <end position="177"/>
    </location>
</feature>
<evidence type="ECO:0000313" key="7">
    <source>
        <dbReference type="EMBL" id="CCE86607.1"/>
    </source>
</evidence>
<feature type="transmembrane region" description="Helical" evidence="6">
    <location>
        <begin position="69"/>
        <end position="93"/>
    </location>
</feature>
<keyword evidence="4 6" id="KW-1133">Transmembrane helix</keyword>
<dbReference type="PANTHER" id="PTHR45649">
    <property type="entry name" value="AMINO-ACID PERMEASE BAT1"/>
    <property type="match status" value="1"/>
</dbReference>
<proteinExistence type="predicted"/>
<dbReference type="EMBL" id="FO082046">
    <property type="protein sequence ID" value="CCE86607.1"/>
    <property type="molecule type" value="Genomic_DNA"/>
</dbReference>
<dbReference type="Pfam" id="PF13520">
    <property type="entry name" value="AA_permease_2"/>
    <property type="match status" value="1"/>
</dbReference>
<dbReference type="InParanoid" id="G8Y1A4"/>
<dbReference type="PIRSF" id="PIRSF006060">
    <property type="entry name" value="AA_transporter"/>
    <property type="match status" value="1"/>
</dbReference>
<feature type="transmembrane region" description="Helical" evidence="6">
    <location>
        <begin position="268"/>
        <end position="289"/>
    </location>
</feature>
<name>G8Y1A4_PICSO</name>
<comment type="subcellular location">
    <subcellularLocation>
        <location evidence="1">Membrane</location>
        <topology evidence="1">Multi-pass membrane protein</topology>
    </subcellularLocation>
</comment>
<keyword evidence="3 6" id="KW-0812">Transmembrane</keyword>
<evidence type="ECO:0000256" key="6">
    <source>
        <dbReference type="SAM" id="Phobius"/>
    </source>
</evidence>
<keyword evidence="8" id="KW-1185">Reference proteome</keyword>
<feature type="transmembrane region" description="Helical" evidence="6">
    <location>
        <begin position="461"/>
        <end position="479"/>
    </location>
</feature>
<feature type="transmembrane region" description="Helical" evidence="6">
    <location>
        <begin position="318"/>
        <end position="341"/>
    </location>
</feature>
<dbReference type="PANTHER" id="PTHR45649:SF16">
    <property type="entry name" value="7-KETO 8-AMINOPELARGONIC ACID TRANSPORTER"/>
    <property type="match status" value="1"/>
</dbReference>
<dbReference type="AlphaFoldDB" id="G8Y1A4"/>
<feature type="transmembrane region" description="Helical" evidence="6">
    <location>
        <begin position="373"/>
        <end position="391"/>
    </location>
</feature>
<feature type="transmembrane region" description="Helical" evidence="6">
    <location>
        <begin position="114"/>
        <end position="138"/>
    </location>
</feature>
<evidence type="ECO:0000256" key="3">
    <source>
        <dbReference type="ARBA" id="ARBA00022692"/>
    </source>
</evidence>
<evidence type="ECO:0000256" key="1">
    <source>
        <dbReference type="ARBA" id="ARBA00004141"/>
    </source>
</evidence>
<feature type="transmembrane region" description="Helical" evidence="6">
    <location>
        <begin position="184"/>
        <end position="206"/>
    </location>
</feature>
<feature type="transmembrane region" description="Helical" evidence="6">
    <location>
        <begin position="226"/>
        <end position="248"/>
    </location>
</feature>
<dbReference type="Proteomes" id="UP000005222">
    <property type="component" value="Chromosome N"/>
</dbReference>
<evidence type="ECO:0000313" key="8">
    <source>
        <dbReference type="Proteomes" id="UP000005222"/>
    </source>
</evidence>
<dbReference type="eggNOG" id="KOG1289">
    <property type="taxonomic scope" value="Eukaryota"/>
</dbReference>
<evidence type="ECO:0000256" key="2">
    <source>
        <dbReference type="ARBA" id="ARBA00022448"/>
    </source>
</evidence>
<feature type="transmembrane region" description="Helical" evidence="6">
    <location>
        <begin position="43"/>
        <end position="63"/>
    </location>
</feature>
<organism evidence="7 8">
    <name type="scientific">Pichia sorbitophila (strain ATCC MYA-4447 / BCRC 22081 / CBS 7064 / NBRC 10061 / NRRL Y-12695)</name>
    <name type="common">Hybrid yeast</name>
    <dbReference type="NCBI Taxonomy" id="559304"/>
    <lineage>
        <taxon>Eukaryota</taxon>
        <taxon>Fungi</taxon>
        <taxon>Dikarya</taxon>
        <taxon>Ascomycota</taxon>
        <taxon>Saccharomycotina</taxon>
        <taxon>Pichiomycetes</taxon>
        <taxon>Debaryomycetaceae</taxon>
        <taxon>Millerozyma</taxon>
    </lineage>
</organism>
<dbReference type="HOGENOM" id="CLU_004495_2_3_1"/>
<protein>
    <submittedName>
        <fullName evidence="7">Piso0_005106 protein</fullName>
    </submittedName>
</protein>
<dbReference type="GO" id="GO:0016020">
    <property type="term" value="C:membrane"/>
    <property type="evidence" value="ECO:0007669"/>
    <property type="project" value="UniProtKB-SubCell"/>
</dbReference>
<dbReference type="STRING" id="559304.G8Y1A4"/>
<reference evidence="7 8" key="1">
    <citation type="journal article" date="2012" name="G3 (Bethesda)">
        <title>Pichia sorbitophila, an interspecies yeast hybrid reveals early steps of genome resolution following polyploidization.</title>
        <authorList>
            <person name="Leh Louis V."/>
            <person name="Despons L."/>
            <person name="Friedrich A."/>
            <person name="Martin T."/>
            <person name="Durrens P."/>
            <person name="Casaregola S."/>
            <person name="Neuveglise C."/>
            <person name="Fairhead C."/>
            <person name="Marck C."/>
            <person name="Cruz J.A."/>
            <person name="Straub M.L."/>
            <person name="Kugler V."/>
            <person name="Sacerdot C."/>
            <person name="Uzunov Z."/>
            <person name="Thierry A."/>
            <person name="Weiss S."/>
            <person name="Bleykasten C."/>
            <person name="De Montigny J."/>
            <person name="Jacques N."/>
            <person name="Jung P."/>
            <person name="Lemaire M."/>
            <person name="Mallet S."/>
            <person name="Morel G."/>
            <person name="Richard G.F."/>
            <person name="Sarkar A."/>
            <person name="Savel G."/>
            <person name="Schacherer J."/>
            <person name="Seret M.L."/>
            <person name="Talla E."/>
            <person name="Samson G."/>
            <person name="Jubin C."/>
            <person name="Poulain J."/>
            <person name="Vacherie B."/>
            <person name="Barbe V."/>
            <person name="Pelletier E."/>
            <person name="Sherman D.J."/>
            <person name="Westhof E."/>
            <person name="Weissenbach J."/>
            <person name="Baret P.V."/>
            <person name="Wincker P."/>
            <person name="Gaillardin C."/>
            <person name="Dujon B."/>
            <person name="Souciet J.L."/>
        </authorList>
    </citation>
    <scope>NUCLEOTIDE SEQUENCE [LARGE SCALE GENOMIC DNA]</scope>
    <source>
        <strain evidence="8">ATCC MYA-4447 / BCRC 22081 / CBS 7064 / NBRC 10061 / NRRL Y-12695</strain>
    </source>
</reference>
<evidence type="ECO:0000256" key="5">
    <source>
        <dbReference type="ARBA" id="ARBA00023136"/>
    </source>
</evidence>
<dbReference type="OrthoDB" id="3257095at2759"/>
<dbReference type="Gene3D" id="1.20.1740.10">
    <property type="entry name" value="Amino acid/polyamine transporter I"/>
    <property type="match status" value="1"/>
</dbReference>
<keyword evidence="5 6" id="KW-0472">Membrane</keyword>
<evidence type="ECO:0000256" key="4">
    <source>
        <dbReference type="ARBA" id="ARBA00022989"/>
    </source>
</evidence>
<dbReference type="InterPro" id="IPR002293">
    <property type="entry name" value="AA/rel_permease1"/>
</dbReference>
<accession>G8Y1A4</accession>
<dbReference type="GO" id="GO:0022857">
    <property type="term" value="F:transmembrane transporter activity"/>
    <property type="evidence" value="ECO:0007669"/>
    <property type="project" value="InterPro"/>
</dbReference>
<keyword evidence="2" id="KW-0813">Transport</keyword>
<gene>
    <name evidence="7" type="primary">Piso0_005106</name>
    <name evidence="7" type="ORF">GNLVRS01_PISO0N07955g</name>
</gene>
<feature type="transmembrane region" description="Helical" evidence="6">
    <location>
        <begin position="397"/>
        <end position="422"/>
    </location>
</feature>
<feature type="transmembrane region" description="Helical" evidence="6">
    <location>
        <begin position="491"/>
        <end position="512"/>
    </location>
</feature>
<sequence>MSLEDEKKSGAVIEVSSSRSVKEDNEVHLEKNFNLLNTCAMQYSLICSPIAVGTFLNVVIGIGGSPGFLYGYLLAVTLDLVVCYCLAELASAYPSSSAQVHWTYCLAPHHLKRPLSFAVGVLSCAGWIFACFSVSYTTSMFILTLAKIYNPDYSPEPWHYYVIYATIIITCYLFNVFCFSTFSYVNYFLVFVINAGTLFIVVTLLVRSNHKRSAHYVFAEFINETGWSSNGVTFFLGLLPSIATVTFFDNAPHMTNEIPNPQKNIPLVMVISNTVSAVVAFLAAVVYMFCVVNEKHMSDPIGGQPFIQLMLDAFRSEALTTLGSVILIVTFYGSLFGYVCSSSRLFLAFSKRKGLPFGDSYLDVIHPTLKTPVNALTLVTVISLLIGLIIFGPSTALAAFLGSSSVCIYLSYIFPIACNLYYSKFAISTRERFPDDSSHGETVCTNPKSDLPYFHLGRSGVFLNVISVAWTCFIVVWLNFPTSYPVNKNTMNYLCVILGSTFFIALTLWFGYARKNYNHDVHVNMQ</sequence>